<dbReference type="Pfam" id="PF00528">
    <property type="entry name" value="BPD_transp_1"/>
    <property type="match status" value="1"/>
</dbReference>
<name>A0A1M5PEJ0_9BACI</name>
<dbReference type="GO" id="GO:0005886">
    <property type="term" value="C:plasma membrane"/>
    <property type="evidence" value="ECO:0007669"/>
    <property type="project" value="UniProtKB-SubCell"/>
</dbReference>
<proteinExistence type="inferred from homology"/>
<dbReference type="CDD" id="cd06261">
    <property type="entry name" value="TM_PBP2"/>
    <property type="match status" value="1"/>
</dbReference>
<evidence type="ECO:0000313" key="10">
    <source>
        <dbReference type="Proteomes" id="UP000184079"/>
    </source>
</evidence>
<accession>A0A1M5PEJ0</accession>
<feature type="transmembrane region" description="Helical" evidence="7">
    <location>
        <begin position="71"/>
        <end position="95"/>
    </location>
</feature>
<dbReference type="OrthoDB" id="9797472at2"/>
<feature type="transmembrane region" description="Helical" evidence="7">
    <location>
        <begin position="133"/>
        <end position="150"/>
    </location>
</feature>
<evidence type="ECO:0000313" key="9">
    <source>
        <dbReference type="EMBL" id="SHH00170.1"/>
    </source>
</evidence>
<keyword evidence="6 7" id="KW-0472">Membrane</keyword>
<keyword evidence="2 7" id="KW-0813">Transport</keyword>
<gene>
    <name evidence="9" type="ORF">SAMN05421807_10334</name>
</gene>
<evidence type="ECO:0000256" key="5">
    <source>
        <dbReference type="ARBA" id="ARBA00022989"/>
    </source>
</evidence>
<comment type="subcellular location">
    <subcellularLocation>
        <location evidence="1 7">Cell membrane</location>
        <topology evidence="1 7">Multi-pass membrane protein</topology>
    </subcellularLocation>
</comment>
<keyword evidence="5 7" id="KW-1133">Transmembrane helix</keyword>
<reference evidence="10" key="1">
    <citation type="submission" date="2016-11" db="EMBL/GenBank/DDBJ databases">
        <authorList>
            <person name="Varghese N."/>
            <person name="Submissions S."/>
        </authorList>
    </citation>
    <scope>NUCLEOTIDE SEQUENCE [LARGE SCALE GENOMIC DNA]</scope>
    <source>
        <strain evidence="10">CGMCC 1.6496</strain>
    </source>
</reference>
<organism evidence="9 10">
    <name type="scientific">Virgibacillus chiguensis</name>
    <dbReference type="NCBI Taxonomy" id="411959"/>
    <lineage>
        <taxon>Bacteria</taxon>
        <taxon>Bacillati</taxon>
        <taxon>Bacillota</taxon>
        <taxon>Bacilli</taxon>
        <taxon>Bacillales</taxon>
        <taxon>Bacillaceae</taxon>
        <taxon>Virgibacillus</taxon>
    </lineage>
</organism>
<evidence type="ECO:0000256" key="3">
    <source>
        <dbReference type="ARBA" id="ARBA00022475"/>
    </source>
</evidence>
<dbReference type="AlphaFoldDB" id="A0A1M5PEJ0"/>
<dbReference type="InterPro" id="IPR000515">
    <property type="entry name" value="MetI-like"/>
</dbReference>
<evidence type="ECO:0000256" key="7">
    <source>
        <dbReference type="RuleBase" id="RU363032"/>
    </source>
</evidence>
<dbReference type="PROSITE" id="PS50928">
    <property type="entry name" value="ABC_TM1"/>
    <property type="match status" value="1"/>
</dbReference>
<keyword evidence="3" id="KW-1003">Cell membrane</keyword>
<dbReference type="GO" id="GO:0055085">
    <property type="term" value="P:transmembrane transport"/>
    <property type="evidence" value="ECO:0007669"/>
    <property type="project" value="InterPro"/>
</dbReference>
<dbReference type="PANTHER" id="PTHR43386:SF1">
    <property type="entry name" value="D,D-DIPEPTIDE TRANSPORT SYSTEM PERMEASE PROTEIN DDPC-RELATED"/>
    <property type="match status" value="1"/>
</dbReference>
<keyword evidence="10" id="KW-1185">Reference proteome</keyword>
<feature type="transmembrane region" description="Helical" evidence="7">
    <location>
        <begin position="7"/>
        <end position="28"/>
    </location>
</feature>
<evidence type="ECO:0000259" key="8">
    <source>
        <dbReference type="PROSITE" id="PS50928"/>
    </source>
</evidence>
<feature type="domain" description="ABC transmembrane type-1" evidence="8">
    <location>
        <begin position="68"/>
        <end position="257"/>
    </location>
</feature>
<protein>
    <submittedName>
        <fullName evidence="9">Peptide/nickel transport system permease protein</fullName>
    </submittedName>
</protein>
<dbReference type="SUPFAM" id="SSF161098">
    <property type="entry name" value="MetI-like"/>
    <property type="match status" value="1"/>
</dbReference>
<evidence type="ECO:0000256" key="2">
    <source>
        <dbReference type="ARBA" id="ARBA00022448"/>
    </source>
</evidence>
<dbReference type="Proteomes" id="UP000184079">
    <property type="component" value="Unassembled WGS sequence"/>
</dbReference>
<sequence>MRSNRLPLYIGLTFVGSLFVMMLIGVFYTPYDPNAMDATNRLALPSATHLFGTDNFGRDIFSRVMEGTKTAFFIGTTAVSIGLFFGFLFGAFAGYFGGWIDEILMRFIDAMLAFPGILLAIMLVAVFEPGIKNTVIALGVMSVPAFARIIRSTFIQYKSYDFVKASIAKGGSALHIMLKHILPNALSPIFVAASLSFSGSVLAESGLSYLGLGVQPPDPSWGRMLKEAQPYIATAPWYVVIVGVVITVLVLGFNLLSDGMRDIHDKRV</sequence>
<dbReference type="InterPro" id="IPR050366">
    <property type="entry name" value="BP-dependent_transpt_permease"/>
</dbReference>
<keyword evidence="4 7" id="KW-0812">Transmembrane</keyword>
<dbReference type="EMBL" id="FQXD01000003">
    <property type="protein sequence ID" value="SHH00170.1"/>
    <property type="molecule type" value="Genomic_DNA"/>
</dbReference>
<dbReference type="RefSeq" id="WP_073005809.1">
    <property type="nucleotide sequence ID" value="NZ_FQXD01000003.1"/>
</dbReference>
<feature type="transmembrane region" description="Helical" evidence="7">
    <location>
        <begin position="107"/>
        <end position="127"/>
    </location>
</feature>
<dbReference type="Gene3D" id="1.10.3720.10">
    <property type="entry name" value="MetI-like"/>
    <property type="match status" value="1"/>
</dbReference>
<evidence type="ECO:0000256" key="6">
    <source>
        <dbReference type="ARBA" id="ARBA00023136"/>
    </source>
</evidence>
<dbReference type="PANTHER" id="PTHR43386">
    <property type="entry name" value="OLIGOPEPTIDE TRANSPORT SYSTEM PERMEASE PROTEIN APPC"/>
    <property type="match status" value="1"/>
</dbReference>
<feature type="transmembrane region" description="Helical" evidence="7">
    <location>
        <begin position="231"/>
        <end position="256"/>
    </location>
</feature>
<evidence type="ECO:0000256" key="1">
    <source>
        <dbReference type="ARBA" id="ARBA00004651"/>
    </source>
</evidence>
<feature type="transmembrane region" description="Helical" evidence="7">
    <location>
        <begin position="185"/>
        <end position="211"/>
    </location>
</feature>
<evidence type="ECO:0000256" key="4">
    <source>
        <dbReference type="ARBA" id="ARBA00022692"/>
    </source>
</evidence>
<comment type="similarity">
    <text evidence="7">Belongs to the binding-protein-dependent transport system permease family.</text>
</comment>
<dbReference type="InterPro" id="IPR035906">
    <property type="entry name" value="MetI-like_sf"/>
</dbReference>